<dbReference type="PANTHER" id="PTHR11875">
    <property type="entry name" value="TESTIS-SPECIFIC Y-ENCODED PROTEIN"/>
    <property type="match status" value="1"/>
</dbReference>
<comment type="similarity">
    <text evidence="1 2">Belongs to the nucleosome assembly protein (NAP) family.</text>
</comment>
<evidence type="ECO:0000313" key="4">
    <source>
        <dbReference type="EMBL" id="GAN10633.1"/>
    </source>
</evidence>
<name>A0A0C9N7J7_9FUNG</name>
<evidence type="ECO:0000313" key="5">
    <source>
        <dbReference type="Proteomes" id="UP000053815"/>
    </source>
</evidence>
<dbReference type="FunFam" id="1.20.5.1500:FF:000001">
    <property type="entry name" value="Nucleosome assembly protein 1-like 1"/>
    <property type="match status" value="1"/>
</dbReference>
<dbReference type="FunFam" id="3.30.1120.90:FF:000003">
    <property type="entry name" value="Nucleosome assembly protein"/>
    <property type="match status" value="1"/>
</dbReference>
<protein>
    <submittedName>
        <fullName evidence="4">Nucleosome assembly protein Nap1</fullName>
    </submittedName>
</protein>
<keyword evidence="5" id="KW-1185">Reference proteome</keyword>
<dbReference type="Gene3D" id="3.30.1120.90">
    <property type="entry name" value="Nucleosome assembly protein"/>
    <property type="match status" value="1"/>
</dbReference>
<dbReference type="AlphaFoldDB" id="A0A0C9N7J7"/>
<accession>A0A0C9N7J7</accession>
<gene>
    <name evidence="4" type="ORF">MAM1_0378c10177</name>
</gene>
<dbReference type="EMBL" id="DF836667">
    <property type="protein sequence ID" value="GAN10633.1"/>
    <property type="molecule type" value="Genomic_DNA"/>
</dbReference>
<dbReference type="Pfam" id="PF00956">
    <property type="entry name" value="NAP"/>
    <property type="match status" value="1"/>
</dbReference>
<dbReference type="OrthoDB" id="27325at2759"/>
<dbReference type="InterPro" id="IPR002164">
    <property type="entry name" value="NAP_family"/>
</dbReference>
<proteinExistence type="inferred from homology"/>
<dbReference type="Proteomes" id="UP000053815">
    <property type="component" value="Unassembled WGS sequence"/>
</dbReference>
<dbReference type="GO" id="GO:0006334">
    <property type="term" value="P:nucleosome assembly"/>
    <property type="evidence" value="ECO:0007669"/>
    <property type="project" value="InterPro"/>
</dbReference>
<evidence type="ECO:0000256" key="1">
    <source>
        <dbReference type="ARBA" id="ARBA00009947"/>
    </source>
</evidence>
<feature type="compositionally biased region" description="Acidic residues" evidence="3">
    <location>
        <begin position="348"/>
        <end position="383"/>
    </location>
</feature>
<dbReference type="GO" id="GO:0005634">
    <property type="term" value="C:nucleus"/>
    <property type="evidence" value="ECO:0007669"/>
    <property type="project" value="InterPro"/>
</dbReference>
<feature type="region of interest" description="Disordered" evidence="3">
    <location>
        <begin position="348"/>
        <end position="397"/>
    </location>
</feature>
<feature type="compositionally biased region" description="Polar residues" evidence="3">
    <location>
        <begin position="16"/>
        <end position="26"/>
    </location>
</feature>
<dbReference type="SUPFAM" id="SSF143113">
    <property type="entry name" value="NAP-like"/>
    <property type="match status" value="1"/>
</dbReference>
<feature type="region of interest" description="Disordered" evidence="3">
    <location>
        <begin position="143"/>
        <end position="163"/>
    </location>
</feature>
<feature type="region of interest" description="Disordered" evidence="3">
    <location>
        <begin position="1"/>
        <end position="26"/>
    </location>
</feature>
<evidence type="ECO:0000256" key="3">
    <source>
        <dbReference type="SAM" id="MobiDB-lite"/>
    </source>
</evidence>
<dbReference type="InterPro" id="IPR037231">
    <property type="entry name" value="NAP-like_sf"/>
</dbReference>
<reference evidence="4" key="1">
    <citation type="submission" date="2014-09" db="EMBL/GenBank/DDBJ databases">
        <title>Draft genome sequence of an oleaginous Mucoromycotina fungus Mucor ambiguus NBRC6742.</title>
        <authorList>
            <person name="Takeda I."/>
            <person name="Yamane N."/>
            <person name="Morita T."/>
            <person name="Tamano K."/>
            <person name="Machida M."/>
            <person name="Baker S."/>
            <person name="Koike H."/>
        </authorList>
    </citation>
    <scope>NUCLEOTIDE SEQUENCE</scope>
    <source>
        <strain evidence="4">NBRC 6742</strain>
    </source>
</reference>
<organism evidence="4">
    <name type="scientific">Mucor ambiguus</name>
    <dbReference type="NCBI Taxonomy" id="91626"/>
    <lineage>
        <taxon>Eukaryota</taxon>
        <taxon>Fungi</taxon>
        <taxon>Fungi incertae sedis</taxon>
        <taxon>Mucoromycota</taxon>
        <taxon>Mucoromycotina</taxon>
        <taxon>Mucoromycetes</taxon>
        <taxon>Mucorales</taxon>
        <taxon>Mucorineae</taxon>
        <taxon>Mucoraceae</taxon>
        <taxon>Mucor</taxon>
    </lineage>
</organism>
<dbReference type="STRING" id="91626.A0A0C9N7J7"/>
<dbReference type="Gene3D" id="1.20.5.1500">
    <property type="match status" value="1"/>
</dbReference>
<evidence type="ECO:0000256" key="2">
    <source>
        <dbReference type="RuleBase" id="RU003876"/>
    </source>
</evidence>
<sequence length="397" mass="45072">MDQQAVDIKNKKATAPTPQNTPINTAPINSHFNPSIPAITEEMETITTSGAAASNPALMSMLQGKLGSLVGEPLPAAVQRRINGLKYLQSKHTELEGKFQEEVLALEKKYLELYRPYYNKRAEVVAGKYEPTEEEVAIGAKVDEDSEDEQEPATEKIEEDKEDEENVTGIPEFWLTALKTHPQIGETISEEDCDALKHLIDIRMTYLEKPGFRIEFEFSENDYFTDKVLTKTYHYQDNVSGGDYVYDFAEGCKINWKEGKDLTVTVETKKQRHKGTNKTRVVKRTVPAETFFNFFNPPSIPDDASLDEEEAEGLDTKLEADYEMGEEFKEKIIPHAVDFFTGKALDYEDYDDEDDFEDDFLTDEDNESEDDDEEDEEDDDDDAQPAKGENAPECKQS</sequence>